<feature type="compositionally biased region" description="Gly residues" evidence="1">
    <location>
        <begin position="338"/>
        <end position="361"/>
    </location>
</feature>
<comment type="caution">
    <text evidence="2">The sequence shown here is derived from an EMBL/GenBank/DDBJ whole genome shotgun (WGS) entry which is preliminary data.</text>
</comment>
<name>A0AAD5DIV8_9CHLO</name>
<evidence type="ECO:0000313" key="2">
    <source>
        <dbReference type="EMBL" id="KAI7837158.1"/>
    </source>
</evidence>
<keyword evidence="3" id="KW-1185">Reference proteome</keyword>
<evidence type="ECO:0000256" key="1">
    <source>
        <dbReference type="SAM" id="MobiDB-lite"/>
    </source>
</evidence>
<gene>
    <name evidence="2" type="ORF">COHA_008952</name>
</gene>
<evidence type="ECO:0000313" key="3">
    <source>
        <dbReference type="Proteomes" id="UP001205105"/>
    </source>
</evidence>
<accession>A0AAD5DIV8</accession>
<sequence>MSDDEDGAAKRRYMRWTGELQDAYLDALERCGGLHEARPKTLLDMLQPRFPYLTLQARGRGSRCDATGVAPSNLIDLAKRALALTVHQLALYRKLLGELEQHEEDHTLLVAALREDPSGQTIVLEAQRVAAAGGGMSAGLSAGPGSVLTGTTSGAGGEEARSLRLRRLLARLLPPNPFSSGPKAEAAMKLAAWMAAMSSLLLQSVSNALLRSAQEGGDMPMDAAPAPAGGSGGAAPMEGTAPGAAAGAPSGFDAAAALAAAGQLQLPAHFQDAVAAALVSWLAVIQPINVLLEAAAAPAVHDPAHVPPLSVAAAGAGGSGSGSGGIGGAFSAFKPTGSGSGGSGGAATGGGLGSGGAKPDS</sequence>
<dbReference type="Proteomes" id="UP001205105">
    <property type="component" value="Unassembled WGS sequence"/>
</dbReference>
<reference evidence="2" key="1">
    <citation type="submission" date="2020-11" db="EMBL/GenBank/DDBJ databases">
        <title>Chlorella ohadii genome sequencing and assembly.</title>
        <authorList>
            <person name="Murik O."/>
            <person name="Treves H."/>
            <person name="Kedem I."/>
            <person name="Shotland Y."/>
            <person name="Kaplan A."/>
        </authorList>
    </citation>
    <scope>NUCLEOTIDE SEQUENCE</scope>
    <source>
        <strain evidence="2">1</strain>
    </source>
</reference>
<feature type="region of interest" description="Disordered" evidence="1">
    <location>
        <begin position="337"/>
        <end position="361"/>
    </location>
</feature>
<feature type="region of interest" description="Disordered" evidence="1">
    <location>
        <begin position="216"/>
        <end position="241"/>
    </location>
</feature>
<organism evidence="2 3">
    <name type="scientific">Chlorella ohadii</name>
    <dbReference type="NCBI Taxonomy" id="2649997"/>
    <lineage>
        <taxon>Eukaryota</taxon>
        <taxon>Viridiplantae</taxon>
        <taxon>Chlorophyta</taxon>
        <taxon>core chlorophytes</taxon>
        <taxon>Trebouxiophyceae</taxon>
        <taxon>Chlorellales</taxon>
        <taxon>Chlorellaceae</taxon>
        <taxon>Chlorella clade</taxon>
        <taxon>Chlorella</taxon>
    </lineage>
</organism>
<dbReference type="AlphaFoldDB" id="A0AAD5DIV8"/>
<dbReference type="EMBL" id="JADXDR010000161">
    <property type="protein sequence ID" value="KAI7837158.1"/>
    <property type="molecule type" value="Genomic_DNA"/>
</dbReference>
<proteinExistence type="predicted"/>
<dbReference type="Gene3D" id="1.10.10.60">
    <property type="entry name" value="Homeodomain-like"/>
    <property type="match status" value="1"/>
</dbReference>
<protein>
    <submittedName>
        <fullName evidence="2">Uncharacterized protein</fullName>
    </submittedName>
</protein>